<keyword evidence="3" id="KW-1185">Reference proteome</keyword>
<dbReference type="AlphaFoldDB" id="A0AAV8Y3E0"/>
<organism evidence="1 3">
    <name type="scientific">Rhamnusium bicolor</name>
    <dbReference type="NCBI Taxonomy" id="1586634"/>
    <lineage>
        <taxon>Eukaryota</taxon>
        <taxon>Metazoa</taxon>
        <taxon>Ecdysozoa</taxon>
        <taxon>Arthropoda</taxon>
        <taxon>Hexapoda</taxon>
        <taxon>Insecta</taxon>
        <taxon>Pterygota</taxon>
        <taxon>Neoptera</taxon>
        <taxon>Endopterygota</taxon>
        <taxon>Coleoptera</taxon>
        <taxon>Polyphaga</taxon>
        <taxon>Cucujiformia</taxon>
        <taxon>Chrysomeloidea</taxon>
        <taxon>Cerambycidae</taxon>
        <taxon>Lepturinae</taxon>
        <taxon>Rhagiini</taxon>
        <taxon>Rhamnusium</taxon>
    </lineage>
</organism>
<proteinExistence type="predicted"/>
<gene>
    <name evidence="2" type="ORF">NQ314_007208</name>
    <name evidence="1" type="ORF">NQ314_009319</name>
</gene>
<reference evidence="1" key="1">
    <citation type="journal article" date="2023" name="Insect Mol. Biol.">
        <title>Genome sequencing provides insights into the evolution of gene families encoding plant cell wall-degrading enzymes in longhorned beetles.</title>
        <authorList>
            <person name="Shin N.R."/>
            <person name="Okamura Y."/>
            <person name="Kirsch R."/>
            <person name="Pauchet Y."/>
        </authorList>
    </citation>
    <scope>NUCLEOTIDE SEQUENCE</scope>
    <source>
        <strain evidence="1">RBIC_L_NR</strain>
    </source>
</reference>
<evidence type="ECO:0000313" key="3">
    <source>
        <dbReference type="Proteomes" id="UP001162156"/>
    </source>
</evidence>
<dbReference type="Proteomes" id="UP001162156">
    <property type="component" value="Unassembled WGS sequence"/>
</dbReference>
<sequence>MKFRLLEKPISLHPDKVDLIIVAICSIHNWLRKTSNYYIRRDSVDTEDINTGEIIPGTWRSELNDQSKKSLRQMGSNNYSRRAEEIRNQYVEYFNGDGSVSWQDKVLF</sequence>
<evidence type="ECO:0000313" key="2">
    <source>
        <dbReference type="EMBL" id="KAJ8953795.1"/>
    </source>
</evidence>
<accession>A0AAV8Y3E0</accession>
<evidence type="ECO:0000313" key="1">
    <source>
        <dbReference type="EMBL" id="KAJ8945101.1"/>
    </source>
</evidence>
<name>A0AAV8Y3E0_9CUCU</name>
<protein>
    <submittedName>
        <fullName evidence="1">Uncharacterized protein</fullName>
    </submittedName>
</protein>
<dbReference type="EMBL" id="JANEYF010001954">
    <property type="protein sequence ID" value="KAJ8953795.1"/>
    <property type="molecule type" value="Genomic_DNA"/>
</dbReference>
<comment type="caution">
    <text evidence="1">The sequence shown here is derived from an EMBL/GenBank/DDBJ whole genome shotgun (WGS) entry which is preliminary data.</text>
</comment>
<dbReference type="EMBL" id="JANEYF010002542">
    <property type="protein sequence ID" value="KAJ8945101.1"/>
    <property type="molecule type" value="Genomic_DNA"/>
</dbReference>